<dbReference type="EMBL" id="BSPC01000042">
    <property type="protein sequence ID" value="GLS21065.1"/>
    <property type="molecule type" value="Genomic_DNA"/>
</dbReference>
<protein>
    <recommendedName>
        <fullName evidence="3">Extensin-like C-terminal domain-containing protein</fullName>
    </recommendedName>
</protein>
<evidence type="ECO:0000256" key="2">
    <source>
        <dbReference type="SAM" id="SignalP"/>
    </source>
</evidence>
<feature type="compositionally biased region" description="Pro residues" evidence="1">
    <location>
        <begin position="45"/>
        <end position="65"/>
    </location>
</feature>
<evidence type="ECO:0000259" key="3">
    <source>
        <dbReference type="Pfam" id="PF06904"/>
    </source>
</evidence>
<feature type="region of interest" description="Disordered" evidence="1">
    <location>
        <begin position="45"/>
        <end position="91"/>
    </location>
</feature>
<feature type="compositionally biased region" description="Low complexity" evidence="1">
    <location>
        <begin position="66"/>
        <end position="87"/>
    </location>
</feature>
<dbReference type="Proteomes" id="UP001156882">
    <property type="component" value="Unassembled WGS sequence"/>
</dbReference>
<evidence type="ECO:0000313" key="5">
    <source>
        <dbReference type="Proteomes" id="UP001156882"/>
    </source>
</evidence>
<dbReference type="InterPro" id="IPR009683">
    <property type="entry name" value="Extensin-like_C"/>
</dbReference>
<dbReference type="Pfam" id="PF06904">
    <property type="entry name" value="Extensin-like_C"/>
    <property type="match status" value="1"/>
</dbReference>
<reference evidence="5" key="1">
    <citation type="journal article" date="2019" name="Int. J. Syst. Evol. Microbiol.">
        <title>The Global Catalogue of Microorganisms (GCM) 10K type strain sequencing project: providing services to taxonomists for standard genome sequencing and annotation.</title>
        <authorList>
            <consortium name="The Broad Institute Genomics Platform"/>
            <consortium name="The Broad Institute Genome Sequencing Center for Infectious Disease"/>
            <person name="Wu L."/>
            <person name="Ma J."/>
        </authorList>
    </citation>
    <scope>NUCLEOTIDE SEQUENCE [LARGE SCALE GENOMIC DNA]</scope>
    <source>
        <strain evidence="5">NBRC 101365</strain>
    </source>
</reference>
<organism evidence="4 5">
    <name type="scientific">Labrys miyagiensis</name>
    <dbReference type="NCBI Taxonomy" id="346912"/>
    <lineage>
        <taxon>Bacteria</taxon>
        <taxon>Pseudomonadati</taxon>
        <taxon>Pseudomonadota</taxon>
        <taxon>Alphaproteobacteria</taxon>
        <taxon>Hyphomicrobiales</taxon>
        <taxon>Xanthobacteraceae</taxon>
        <taxon>Labrys</taxon>
    </lineage>
</organism>
<feature type="signal peptide" evidence="2">
    <location>
        <begin position="1"/>
        <end position="21"/>
    </location>
</feature>
<feature type="chain" id="PRO_5045630879" description="Extensin-like C-terminal domain-containing protein" evidence="2">
    <location>
        <begin position="22"/>
        <end position="271"/>
    </location>
</feature>
<feature type="region of interest" description="Disordered" evidence="1">
    <location>
        <begin position="251"/>
        <end position="271"/>
    </location>
</feature>
<comment type="caution">
    <text evidence="4">The sequence shown here is derived from an EMBL/GenBank/DDBJ whole genome shotgun (WGS) entry which is preliminary data.</text>
</comment>
<feature type="compositionally biased region" description="Basic and acidic residues" evidence="1">
    <location>
        <begin position="251"/>
        <end position="260"/>
    </location>
</feature>
<accession>A0ABQ6CLM0</accession>
<dbReference type="RefSeq" id="WP_284314129.1">
    <property type="nucleotide sequence ID" value="NZ_BSPC01000042.1"/>
</dbReference>
<keyword evidence="2" id="KW-0732">Signal</keyword>
<evidence type="ECO:0000313" key="4">
    <source>
        <dbReference type="EMBL" id="GLS21065.1"/>
    </source>
</evidence>
<evidence type="ECO:0000256" key="1">
    <source>
        <dbReference type="SAM" id="MobiDB-lite"/>
    </source>
</evidence>
<sequence length="271" mass="28526">MTKTRYCTVLIMALVTSISMAAMVAEARMPRHAIAPAVQTVPLPPARPVIDEPPAPTTPLAPPAKPAETTPTAPSALAPSPTPSAASGPDCLQRLRDRGVIAEAATLATLPDPRCTVDQPVTLTALASPGMHVDFPDKPLIACSTAETFADFLSQFMVPLAKGSYGQPIAAISTGPGLECRPRNNVAGAKLSAHGQGLAIDIAQFRLGDGWLYKVGHPTDQRDRDFDRAVRAGACGYFHTALGPGADPDHANHWHMDLEPRGSNGTSRFCQ</sequence>
<keyword evidence="5" id="KW-1185">Reference proteome</keyword>
<proteinExistence type="predicted"/>
<feature type="domain" description="Extensin-like C-terminal" evidence="3">
    <location>
        <begin position="90"/>
        <end position="271"/>
    </location>
</feature>
<gene>
    <name evidence="4" type="ORF">GCM10007874_40820</name>
</gene>
<name>A0ABQ6CLM0_9HYPH</name>